<sequence>MNLQIIGLAELFMNNKHLFLNKIQHNHDSHEATLFFRYKGIVNKISVNLIETKTLDGSVIRGINSNEFERFIMNFMNVEDRTKKLDRMHKIIWSYVEGDKALTFPVKIL</sequence>
<dbReference type="Proteomes" id="UP000004870">
    <property type="component" value="Unassembled WGS sequence"/>
</dbReference>
<comment type="caution">
    <text evidence="1">The sequence shown here is derived from an EMBL/GenBank/DDBJ whole genome shotgun (WGS) entry which is preliminary data.</text>
</comment>
<proteinExistence type="predicted"/>
<name>C8NDG8_CARH6</name>
<evidence type="ECO:0000313" key="1">
    <source>
        <dbReference type="EMBL" id="EEV87334.1"/>
    </source>
</evidence>
<dbReference type="AlphaFoldDB" id="C8NDG8"/>
<evidence type="ECO:0000313" key="2">
    <source>
        <dbReference type="Proteomes" id="UP000004870"/>
    </source>
</evidence>
<dbReference type="HOGENOM" id="CLU_2179085_0_0_6"/>
<organism evidence="1 2">
    <name type="scientific">Cardiobacterium hominis (strain ATCC 15826 / DSM 8339 / NCTC 10426 / 6573)</name>
    <dbReference type="NCBI Taxonomy" id="638300"/>
    <lineage>
        <taxon>Bacteria</taxon>
        <taxon>Pseudomonadati</taxon>
        <taxon>Pseudomonadota</taxon>
        <taxon>Gammaproteobacteria</taxon>
        <taxon>Cardiobacteriales</taxon>
        <taxon>Cardiobacteriaceae</taxon>
        <taxon>Cardiobacterium</taxon>
    </lineage>
</organism>
<protein>
    <submittedName>
        <fullName evidence="1">Uncharacterized protein</fullName>
    </submittedName>
</protein>
<gene>
    <name evidence="1" type="ORF">HMPREF0198_2546</name>
</gene>
<dbReference type="EMBL" id="ACKY01000136">
    <property type="protein sequence ID" value="EEV87334.1"/>
    <property type="molecule type" value="Genomic_DNA"/>
</dbReference>
<reference evidence="1 2" key="1">
    <citation type="submission" date="2009-08" db="EMBL/GenBank/DDBJ databases">
        <authorList>
            <person name="Qin X."/>
            <person name="Bachman B."/>
            <person name="Battles P."/>
            <person name="Bell A."/>
            <person name="Bess C."/>
            <person name="Bickham C."/>
            <person name="Chaboub L."/>
            <person name="Chen D."/>
            <person name="Coyle M."/>
            <person name="Deiros D.R."/>
            <person name="Dinh H."/>
            <person name="Forbes L."/>
            <person name="Fowler G."/>
            <person name="Francisco L."/>
            <person name="Fu Q."/>
            <person name="Gubbala S."/>
            <person name="Hale W."/>
            <person name="Han Y."/>
            <person name="Hemphill L."/>
            <person name="Highlander S.K."/>
            <person name="Hirani K."/>
            <person name="Hogues M."/>
            <person name="Jackson L."/>
            <person name="Jakkamsetti A."/>
            <person name="Javaid M."/>
            <person name="Jiang H."/>
            <person name="Korchina V."/>
            <person name="Kovar C."/>
            <person name="Lara F."/>
            <person name="Lee S."/>
            <person name="Mata R."/>
            <person name="Mathew T."/>
            <person name="Moen C."/>
            <person name="Morales K."/>
            <person name="Munidasa M."/>
            <person name="Nazareth L."/>
            <person name="Ngo R."/>
            <person name="Nguyen L."/>
            <person name="Okwuonu G."/>
            <person name="Ongeri F."/>
            <person name="Patil S."/>
            <person name="Petrosino J."/>
            <person name="Pham C."/>
            <person name="Pham P."/>
            <person name="Pu L.-L."/>
            <person name="Puazo M."/>
            <person name="Raj R."/>
            <person name="Reid J."/>
            <person name="Rouhana J."/>
            <person name="Saada N."/>
            <person name="Shang Y."/>
            <person name="Simmons D."/>
            <person name="Thornton R."/>
            <person name="Warren J."/>
            <person name="Weissenberger G."/>
            <person name="Zhang J."/>
            <person name="Zhang L."/>
            <person name="Zhou C."/>
            <person name="Zhu D."/>
            <person name="Muzny D."/>
            <person name="Worley K."/>
            <person name="Gibbs R."/>
        </authorList>
    </citation>
    <scope>NUCLEOTIDE SEQUENCE [LARGE SCALE GENOMIC DNA]</scope>
    <source>
        <strain evidence="2">ATCC 15826 / DSM 8339 / NCTC 10426 / 6573</strain>
    </source>
</reference>
<keyword evidence="2" id="KW-1185">Reference proteome</keyword>
<accession>C8NDG8</accession>